<evidence type="ECO:0000313" key="9">
    <source>
        <dbReference type="EMBL" id="WFD37597.1"/>
    </source>
</evidence>
<feature type="region of interest" description="Disordered" evidence="5">
    <location>
        <begin position="677"/>
        <end position="704"/>
    </location>
</feature>
<name>A0AAF0F398_9BASI</name>
<sequence>MTDTGTVPDQFPTDTEGQAEHGYCSFFVRALYNYIAPDKNMLTFRAGDVIEVLTQLENGWWDGLLDDKTRGWFPSNYVELISDETAATMLKPQRMAPSPIESVATSTATEQRLYPMAESACKQIRALIELTLPTTQLKHAPSLEDTEARVESFLRNTTLAVHDVRQFLSSSGLSEVTRSSPQVLQKDERASLEMIRAFAQEVDRAPPVLKVLMGDAQRSMAGSPATSRNLNDTLYAPKALSCEQATWQRSLRDLLEHVGSMLILFDRIDLSTSLGQLATPQVGDDDTEKLGHHFYQQYASAKQRMANSANSLLVTAQFTPGREYHDKFDEKFFVTFLTTYRSFMTTKEFITLLIERFHTPAPEGLPEEEQARWAELKQLTVRQRVLKALKTWLEEQYLPQDAPVLSTLSNFANSDLEDQDMQSERQQLLRLIGCYKYGLDKSGQKPSITMPAPVPILPPNMRTAELMDMDPLEIARQLTLIESKLFCKIKPIECLGKAWSGPLSKTKAKGITDTIAMYNKRCRMLNNFSSMWAILSGLNSTSIFRLRRTWDLLGFRTMKTFERANAITLPQHNFAAYRELLCKVTPPCVPFFGLYTKDLTFIEDGNPDTLISDSRLINFNKRKLLAEVILEVKTFQKTPYNFMLVPTIERYLDAHLVCQSDDQERYQRSLEIEPRERYDSDELTPSYASGEESFSKMLQDNGFL</sequence>
<evidence type="ECO:0000256" key="4">
    <source>
        <dbReference type="PROSITE-ProRule" id="PRU00192"/>
    </source>
</evidence>
<dbReference type="PRINTS" id="PR00452">
    <property type="entry name" value="SH3DOMAIN"/>
</dbReference>
<dbReference type="Pfam" id="PF00618">
    <property type="entry name" value="RasGEF_N"/>
    <property type="match status" value="1"/>
</dbReference>
<dbReference type="Gene3D" id="1.10.840.10">
    <property type="entry name" value="Ras guanine-nucleotide exchange factors catalytic domain"/>
    <property type="match status" value="2"/>
</dbReference>
<dbReference type="CDD" id="cd06224">
    <property type="entry name" value="REM"/>
    <property type="match status" value="1"/>
</dbReference>
<evidence type="ECO:0000256" key="2">
    <source>
        <dbReference type="ARBA" id="ARBA00022658"/>
    </source>
</evidence>
<dbReference type="Pfam" id="PF07653">
    <property type="entry name" value="SH3_2"/>
    <property type="match status" value="1"/>
</dbReference>
<dbReference type="InterPro" id="IPR036028">
    <property type="entry name" value="SH3-like_dom_sf"/>
</dbReference>
<dbReference type="SUPFAM" id="SSF48366">
    <property type="entry name" value="Ras GEF"/>
    <property type="match status" value="1"/>
</dbReference>
<accession>A0AAF0F398</accession>
<evidence type="ECO:0000259" key="8">
    <source>
        <dbReference type="PROSITE" id="PS50212"/>
    </source>
</evidence>
<dbReference type="Gene3D" id="1.20.870.10">
    <property type="entry name" value="Son of sevenless (SoS) protein Chain: S domain 1"/>
    <property type="match status" value="1"/>
</dbReference>
<dbReference type="Pfam" id="PF00617">
    <property type="entry name" value="RasGEF"/>
    <property type="match status" value="1"/>
</dbReference>
<feature type="domain" description="N-terminal Ras-GEF" evidence="8">
    <location>
        <begin position="300"/>
        <end position="436"/>
    </location>
</feature>
<dbReference type="CDD" id="cd00155">
    <property type="entry name" value="RasGEF"/>
    <property type="match status" value="1"/>
</dbReference>
<dbReference type="GO" id="GO:0051301">
    <property type="term" value="P:cell division"/>
    <property type="evidence" value="ECO:0007669"/>
    <property type="project" value="UniProtKB-KW"/>
</dbReference>
<dbReference type="PROSITE" id="PS50009">
    <property type="entry name" value="RASGEF_CAT"/>
    <property type="match status" value="1"/>
</dbReference>
<dbReference type="PROSITE" id="PS50212">
    <property type="entry name" value="RASGEF_NTER"/>
    <property type="match status" value="1"/>
</dbReference>
<dbReference type="PANTHER" id="PTHR23113">
    <property type="entry name" value="GUANINE NUCLEOTIDE EXCHANGE FACTOR"/>
    <property type="match status" value="1"/>
</dbReference>
<reference evidence="9" key="1">
    <citation type="submission" date="2023-03" db="EMBL/GenBank/DDBJ databases">
        <title>Mating type loci evolution in Malassezia.</title>
        <authorList>
            <person name="Coelho M.A."/>
        </authorList>
    </citation>
    <scope>NUCLEOTIDE SEQUENCE</scope>
    <source>
        <strain evidence="9">CBS 9431</strain>
    </source>
</reference>
<gene>
    <name evidence="9" type="primary">CDC25</name>
    <name evidence="9" type="ORF">MJAP1_000543</name>
</gene>
<dbReference type="GeneID" id="85224192"/>
<proteinExistence type="predicted"/>
<evidence type="ECO:0000256" key="1">
    <source>
        <dbReference type="ARBA" id="ARBA00022443"/>
    </source>
</evidence>
<keyword evidence="9" id="KW-0131">Cell cycle</keyword>
<dbReference type="InterPro" id="IPR001452">
    <property type="entry name" value="SH3_domain"/>
</dbReference>
<evidence type="ECO:0000256" key="5">
    <source>
        <dbReference type="SAM" id="MobiDB-lite"/>
    </source>
</evidence>
<dbReference type="Gene3D" id="2.30.30.40">
    <property type="entry name" value="SH3 Domains"/>
    <property type="match status" value="1"/>
</dbReference>
<evidence type="ECO:0000259" key="6">
    <source>
        <dbReference type="PROSITE" id="PS50002"/>
    </source>
</evidence>
<dbReference type="InterPro" id="IPR008937">
    <property type="entry name" value="Ras-like_GEF"/>
</dbReference>
<feature type="domain" description="Ras-GEF" evidence="7">
    <location>
        <begin position="470"/>
        <end position="675"/>
    </location>
</feature>
<dbReference type="GO" id="GO:0007265">
    <property type="term" value="P:Ras protein signal transduction"/>
    <property type="evidence" value="ECO:0007669"/>
    <property type="project" value="TreeGrafter"/>
</dbReference>
<evidence type="ECO:0000259" key="7">
    <source>
        <dbReference type="PROSITE" id="PS50009"/>
    </source>
</evidence>
<dbReference type="RefSeq" id="XP_060120494.1">
    <property type="nucleotide sequence ID" value="XM_060264511.1"/>
</dbReference>
<feature type="domain" description="SH3" evidence="6">
    <location>
        <begin position="23"/>
        <end position="83"/>
    </location>
</feature>
<protein>
    <submittedName>
        <fullName evidence="9">Cell division cycle- protein</fullName>
    </submittedName>
</protein>
<organism evidence="9 10">
    <name type="scientific">Malassezia japonica</name>
    <dbReference type="NCBI Taxonomy" id="223818"/>
    <lineage>
        <taxon>Eukaryota</taxon>
        <taxon>Fungi</taxon>
        <taxon>Dikarya</taxon>
        <taxon>Basidiomycota</taxon>
        <taxon>Ustilaginomycotina</taxon>
        <taxon>Malasseziomycetes</taxon>
        <taxon>Malasseziales</taxon>
        <taxon>Malasseziaceae</taxon>
        <taxon>Malassezia</taxon>
    </lineage>
</organism>
<keyword evidence="1 4" id="KW-0728">SH3 domain</keyword>
<dbReference type="InterPro" id="IPR023578">
    <property type="entry name" value="Ras_GEF_dom_sf"/>
</dbReference>
<dbReference type="SMART" id="SM00326">
    <property type="entry name" value="SH3"/>
    <property type="match status" value="1"/>
</dbReference>
<keyword evidence="2 3" id="KW-0344">Guanine-nucleotide releasing factor</keyword>
<dbReference type="InterPro" id="IPR000651">
    <property type="entry name" value="Ras-like_Gua-exchang_fac_N"/>
</dbReference>
<dbReference type="EMBL" id="CP119958">
    <property type="protein sequence ID" value="WFD37597.1"/>
    <property type="molecule type" value="Genomic_DNA"/>
</dbReference>
<keyword evidence="10" id="KW-1185">Reference proteome</keyword>
<dbReference type="SUPFAM" id="SSF50044">
    <property type="entry name" value="SH3-domain"/>
    <property type="match status" value="1"/>
</dbReference>
<dbReference type="GO" id="GO:0005085">
    <property type="term" value="F:guanyl-nucleotide exchange factor activity"/>
    <property type="evidence" value="ECO:0007669"/>
    <property type="project" value="UniProtKB-KW"/>
</dbReference>
<dbReference type="PROSITE" id="PS50002">
    <property type="entry name" value="SH3"/>
    <property type="match status" value="1"/>
</dbReference>
<dbReference type="InterPro" id="IPR036964">
    <property type="entry name" value="RASGEF_cat_dom_sf"/>
</dbReference>
<evidence type="ECO:0000313" key="10">
    <source>
        <dbReference type="Proteomes" id="UP001217754"/>
    </source>
</evidence>
<dbReference type="InterPro" id="IPR001895">
    <property type="entry name" value="RASGEF_cat_dom"/>
</dbReference>
<dbReference type="GO" id="GO:0005886">
    <property type="term" value="C:plasma membrane"/>
    <property type="evidence" value="ECO:0007669"/>
    <property type="project" value="TreeGrafter"/>
</dbReference>
<dbReference type="AlphaFoldDB" id="A0AAF0F398"/>
<evidence type="ECO:0000256" key="3">
    <source>
        <dbReference type="PROSITE-ProRule" id="PRU00168"/>
    </source>
</evidence>
<dbReference type="SMART" id="SM00147">
    <property type="entry name" value="RasGEF"/>
    <property type="match status" value="1"/>
</dbReference>
<dbReference type="PANTHER" id="PTHR23113:SF368">
    <property type="entry name" value="CELL DIVISION CONTROL PROTEIN 25"/>
    <property type="match status" value="1"/>
</dbReference>
<dbReference type="SMART" id="SM00229">
    <property type="entry name" value="RasGEFN"/>
    <property type="match status" value="1"/>
</dbReference>
<dbReference type="CDD" id="cd11883">
    <property type="entry name" value="SH3_Sdc25"/>
    <property type="match status" value="1"/>
</dbReference>
<dbReference type="Proteomes" id="UP001217754">
    <property type="component" value="Chromosome 1"/>
</dbReference>
<keyword evidence="9" id="KW-0132">Cell division</keyword>